<dbReference type="PATRIC" id="fig|33935.3.peg.4570"/>
<comment type="caution">
    <text evidence="3">The sequence shown here is derived from an EMBL/GenBank/DDBJ whole genome shotgun (WGS) entry which is preliminary data.</text>
</comment>
<evidence type="ECO:0000313" key="3">
    <source>
        <dbReference type="EMBL" id="KOY80432.1"/>
    </source>
</evidence>
<sequence length="175" mass="19627">MKKYAIDYSHSTIGFSVRHMMVSRIHGTFESYSAEITAADIVEMQDAAVTIIIAVASVSTKNLDRDVHLVSPDFFDADVYPKIVFTSTYIEKLDDRKFAIHGDLTIKNVTKPIVFTAVYTGNGINPWTQEVYAFQAKTKINRRDFNLLYNTALETGGVLISEDIDVVVDLELNPL</sequence>
<dbReference type="PANTHER" id="PTHR34406">
    <property type="entry name" value="PROTEIN YCEI"/>
    <property type="match status" value="1"/>
</dbReference>
<name>A0A0M9DHR9_9BACI</name>
<evidence type="ECO:0000313" key="4">
    <source>
        <dbReference type="Proteomes" id="UP000037977"/>
    </source>
</evidence>
<dbReference type="AlphaFoldDB" id="A0A0M9DHR9"/>
<dbReference type="Pfam" id="PF04264">
    <property type="entry name" value="YceI"/>
    <property type="match status" value="1"/>
</dbReference>
<dbReference type="Gene3D" id="2.40.128.110">
    <property type="entry name" value="Lipid/polyisoprenoid-binding, YceI-like"/>
    <property type="match status" value="1"/>
</dbReference>
<dbReference type="RefSeq" id="WP_053996934.1">
    <property type="nucleotide sequence ID" value="NZ_CP065643.1"/>
</dbReference>
<dbReference type="OrthoDB" id="9811006at2"/>
<dbReference type="InterPro" id="IPR036761">
    <property type="entry name" value="TTHA0802/YceI-like_sf"/>
</dbReference>
<dbReference type="SMART" id="SM00867">
    <property type="entry name" value="YceI"/>
    <property type="match status" value="1"/>
</dbReference>
<reference evidence="3 4" key="1">
    <citation type="submission" date="2015-07" db="EMBL/GenBank/DDBJ databases">
        <title>Genome sequencing project for genomic taxonomy and phylogenomics of Bacillus-like bacteria.</title>
        <authorList>
            <person name="Liu B."/>
            <person name="Wang J."/>
            <person name="Zhu Y."/>
            <person name="Liu G."/>
            <person name="Chen Q."/>
            <person name="Chen Z."/>
            <person name="Che J."/>
            <person name="Ge C."/>
            <person name="Shi H."/>
            <person name="Pan Z."/>
            <person name="Liu X."/>
        </authorList>
    </citation>
    <scope>NUCLEOTIDE SEQUENCE [LARGE SCALE GENOMIC DNA]</scope>
    <source>
        <strain evidence="3 4">DSM 54</strain>
    </source>
</reference>
<proteinExistence type="inferred from homology"/>
<keyword evidence="4" id="KW-1185">Reference proteome</keyword>
<dbReference type="InterPro" id="IPR007372">
    <property type="entry name" value="Lipid/polyisoprenoid-bd_YceI"/>
</dbReference>
<dbReference type="SUPFAM" id="SSF101874">
    <property type="entry name" value="YceI-like"/>
    <property type="match status" value="1"/>
</dbReference>
<feature type="domain" description="Lipid/polyisoprenoid-binding YceI-like" evidence="2">
    <location>
        <begin position="3"/>
        <end position="173"/>
    </location>
</feature>
<organism evidence="3 4">
    <name type="scientific">Lysinibacillus macroides</name>
    <dbReference type="NCBI Taxonomy" id="33935"/>
    <lineage>
        <taxon>Bacteria</taxon>
        <taxon>Bacillati</taxon>
        <taxon>Bacillota</taxon>
        <taxon>Bacilli</taxon>
        <taxon>Bacillales</taxon>
        <taxon>Bacillaceae</taxon>
        <taxon>Lysinibacillus</taxon>
    </lineage>
</organism>
<dbReference type="EMBL" id="LGCI01000011">
    <property type="protein sequence ID" value="KOY80432.1"/>
    <property type="molecule type" value="Genomic_DNA"/>
</dbReference>
<gene>
    <name evidence="3" type="ORF">ADM90_21615</name>
</gene>
<accession>A0A0M9DHR9</accession>
<comment type="similarity">
    <text evidence="1">Belongs to the UPF0312 family.</text>
</comment>
<dbReference type="Proteomes" id="UP000037977">
    <property type="component" value="Unassembled WGS sequence"/>
</dbReference>
<dbReference type="PANTHER" id="PTHR34406:SF1">
    <property type="entry name" value="PROTEIN YCEI"/>
    <property type="match status" value="1"/>
</dbReference>
<evidence type="ECO:0000256" key="1">
    <source>
        <dbReference type="ARBA" id="ARBA00008812"/>
    </source>
</evidence>
<evidence type="ECO:0000259" key="2">
    <source>
        <dbReference type="SMART" id="SM00867"/>
    </source>
</evidence>
<protein>
    <recommendedName>
        <fullName evidence="2">Lipid/polyisoprenoid-binding YceI-like domain-containing protein</fullName>
    </recommendedName>
</protein>